<evidence type="ECO:0000313" key="2">
    <source>
        <dbReference type="Proteomes" id="UP000054988"/>
    </source>
</evidence>
<dbReference type="AlphaFoldDB" id="A0A0W0G1B2"/>
<comment type="caution">
    <text evidence="1">The sequence shown here is derived from an EMBL/GenBank/DDBJ whole genome shotgun (WGS) entry which is preliminary data.</text>
</comment>
<evidence type="ECO:0000313" key="1">
    <source>
        <dbReference type="EMBL" id="KTB42364.1"/>
    </source>
</evidence>
<sequence length="40" mass="4510">MAEIISHITQAMTGIITVQMATTRLPPRKLAWSFPNTRNL</sequence>
<name>A0A0W0G1B2_MONRR</name>
<gene>
    <name evidence="1" type="ORF">WG66_5056</name>
</gene>
<organism evidence="1 2">
    <name type="scientific">Moniliophthora roreri</name>
    <name type="common">Frosty pod rot fungus</name>
    <name type="synonym">Monilia roreri</name>
    <dbReference type="NCBI Taxonomy" id="221103"/>
    <lineage>
        <taxon>Eukaryota</taxon>
        <taxon>Fungi</taxon>
        <taxon>Dikarya</taxon>
        <taxon>Basidiomycota</taxon>
        <taxon>Agaricomycotina</taxon>
        <taxon>Agaricomycetes</taxon>
        <taxon>Agaricomycetidae</taxon>
        <taxon>Agaricales</taxon>
        <taxon>Marasmiineae</taxon>
        <taxon>Marasmiaceae</taxon>
        <taxon>Moniliophthora</taxon>
    </lineage>
</organism>
<dbReference type="Proteomes" id="UP000054988">
    <property type="component" value="Unassembled WGS sequence"/>
</dbReference>
<proteinExistence type="predicted"/>
<accession>A0A0W0G1B2</accession>
<reference evidence="1 2" key="1">
    <citation type="submission" date="2015-12" db="EMBL/GenBank/DDBJ databases">
        <title>Draft genome sequence of Moniliophthora roreri, the causal agent of frosty pod rot of cacao.</title>
        <authorList>
            <person name="Aime M.C."/>
            <person name="Diaz-Valderrama J.R."/>
            <person name="Kijpornyongpan T."/>
            <person name="Phillips-Mora W."/>
        </authorList>
    </citation>
    <scope>NUCLEOTIDE SEQUENCE [LARGE SCALE GENOMIC DNA]</scope>
    <source>
        <strain evidence="1 2">MCA 2952</strain>
    </source>
</reference>
<dbReference type="EMBL" id="LATX01001340">
    <property type="protein sequence ID" value="KTB42364.1"/>
    <property type="molecule type" value="Genomic_DNA"/>
</dbReference>
<protein>
    <submittedName>
        <fullName evidence="1">Uncharacterized protein</fullName>
    </submittedName>
</protein>